<dbReference type="PANTHER" id="PTHR43806">
    <property type="entry name" value="PEPTIDASE S8"/>
    <property type="match status" value="1"/>
</dbReference>
<dbReference type="InterPro" id="IPR015500">
    <property type="entry name" value="Peptidase_S8_subtilisin-rel"/>
</dbReference>
<keyword evidence="2" id="KW-0645">Protease</keyword>
<keyword evidence="3" id="KW-0378">Hydrolase</keyword>
<proteinExistence type="inferred from homology"/>
<evidence type="ECO:0000313" key="7">
    <source>
        <dbReference type="EMBL" id="PXF43390.1"/>
    </source>
</evidence>
<comment type="caution">
    <text evidence="7">The sequence shown here is derived from an EMBL/GenBank/DDBJ whole genome shotgun (WGS) entry which is preliminary data.</text>
</comment>
<dbReference type="PANTHER" id="PTHR43806:SF11">
    <property type="entry name" value="CEREVISIN-RELATED"/>
    <property type="match status" value="1"/>
</dbReference>
<evidence type="ECO:0000256" key="4">
    <source>
        <dbReference type="ARBA" id="ARBA00022825"/>
    </source>
</evidence>
<dbReference type="PROSITE" id="PS00137">
    <property type="entry name" value="SUBTILASE_HIS"/>
    <property type="match status" value="1"/>
</dbReference>
<protein>
    <submittedName>
        <fullName evidence="7">Extracellular serine proteinase</fullName>
    </submittedName>
</protein>
<evidence type="ECO:0000259" key="6">
    <source>
        <dbReference type="Pfam" id="PF00082"/>
    </source>
</evidence>
<dbReference type="PROSITE" id="PS51892">
    <property type="entry name" value="SUBTILASE"/>
    <property type="match status" value="1"/>
</dbReference>
<dbReference type="InterPro" id="IPR000209">
    <property type="entry name" value="Peptidase_S8/S53_dom"/>
</dbReference>
<evidence type="ECO:0000256" key="2">
    <source>
        <dbReference type="ARBA" id="ARBA00022670"/>
    </source>
</evidence>
<dbReference type="Gene3D" id="3.40.50.200">
    <property type="entry name" value="Peptidase S8/S53 domain"/>
    <property type="match status" value="1"/>
</dbReference>
<keyword evidence="4" id="KW-0720">Serine protease</keyword>
<evidence type="ECO:0000313" key="8">
    <source>
        <dbReference type="Proteomes" id="UP000247409"/>
    </source>
</evidence>
<dbReference type="SUPFAM" id="SSF52743">
    <property type="entry name" value="Subtilisin-like"/>
    <property type="match status" value="1"/>
</dbReference>
<sequence>MEYLDSRILSYRPHAAIRLQDHINEYQLFRLDPKCDSKCIGHVMALLSKTKCTNVSLLASLKIVEARCDGYDHVSAHSIGHIGETIDDPGLMPEEMVEEDSEAYTDSNSFNHSTERILQYKNVIWNLDRIDQVATSLDKKLDLSCFPRLGGGVFLYVLDSGCRISHIEFNGRVKGVRVGRYTTFEDGHGHGTHVSGTAAGNTYGLCKKCTVFCVKTLDEDNRGSLTDVLNSVDWVIHHRQAHPANSAVAVLSLGARAETDLLDLAMKDLLNANIIPVVAAGNGKDDACAWTPARSENVITVAASTSHDLTRWSSNGGDA</sequence>
<dbReference type="GO" id="GO:0004252">
    <property type="term" value="F:serine-type endopeptidase activity"/>
    <property type="evidence" value="ECO:0007669"/>
    <property type="project" value="InterPro"/>
</dbReference>
<comment type="caution">
    <text evidence="5">Lacks conserved residue(s) required for the propagation of feature annotation.</text>
</comment>
<organism evidence="7 8">
    <name type="scientific">Gracilariopsis chorda</name>
    <dbReference type="NCBI Taxonomy" id="448386"/>
    <lineage>
        <taxon>Eukaryota</taxon>
        <taxon>Rhodophyta</taxon>
        <taxon>Florideophyceae</taxon>
        <taxon>Rhodymeniophycidae</taxon>
        <taxon>Gracilariales</taxon>
        <taxon>Gracilariaceae</taxon>
        <taxon>Gracilariopsis</taxon>
    </lineage>
</organism>
<reference evidence="7 8" key="1">
    <citation type="journal article" date="2018" name="Mol. Biol. Evol.">
        <title>Analysis of the draft genome of the red seaweed Gracilariopsis chorda provides insights into genome size evolution in Rhodophyta.</title>
        <authorList>
            <person name="Lee J."/>
            <person name="Yang E.C."/>
            <person name="Graf L."/>
            <person name="Yang J.H."/>
            <person name="Qiu H."/>
            <person name="Zel Zion U."/>
            <person name="Chan C.X."/>
            <person name="Stephens T.G."/>
            <person name="Weber A.P.M."/>
            <person name="Boo G.H."/>
            <person name="Boo S.M."/>
            <person name="Kim K.M."/>
            <person name="Shin Y."/>
            <person name="Jung M."/>
            <person name="Lee S.J."/>
            <person name="Yim H.S."/>
            <person name="Lee J.H."/>
            <person name="Bhattacharya D."/>
            <person name="Yoon H.S."/>
        </authorList>
    </citation>
    <scope>NUCLEOTIDE SEQUENCE [LARGE SCALE GENOMIC DNA]</scope>
    <source>
        <strain evidence="7 8">SKKU-2015</strain>
        <tissue evidence="7">Whole body</tissue>
    </source>
</reference>
<dbReference type="GO" id="GO:0006508">
    <property type="term" value="P:proteolysis"/>
    <property type="evidence" value="ECO:0007669"/>
    <property type="project" value="UniProtKB-KW"/>
</dbReference>
<dbReference type="EMBL" id="NBIV01000127">
    <property type="protein sequence ID" value="PXF43390.1"/>
    <property type="molecule type" value="Genomic_DNA"/>
</dbReference>
<dbReference type="PRINTS" id="PR00723">
    <property type="entry name" value="SUBTILISIN"/>
</dbReference>
<feature type="domain" description="Peptidase S8/S53" evidence="6">
    <location>
        <begin position="150"/>
        <end position="316"/>
    </location>
</feature>
<keyword evidence="8" id="KW-1185">Reference proteome</keyword>
<accession>A0A2V3IQG8</accession>
<dbReference type="Pfam" id="PF00082">
    <property type="entry name" value="Peptidase_S8"/>
    <property type="match status" value="1"/>
</dbReference>
<evidence type="ECO:0000256" key="3">
    <source>
        <dbReference type="ARBA" id="ARBA00022801"/>
    </source>
</evidence>
<dbReference type="InterPro" id="IPR050131">
    <property type="entry name" value="Peptidase_S8_subtilisin-like"/>
</dbReference>
<name>A0A2V3IQG8_9FLOR</name>
<evidence type="ECO:0000256" key="5">
    <source>
        <dbReference type="PROSITE-ProRule" id="PRU01240"/>
    </source>
</evidence>
<dbReference type="InterPro" id="IPR022398">
    <property type="entry name" value="Peptidase_S8_His-AS"/>
</dbReference>
<comment type="similarity">
    <text evidence="1 5">Belongs to the peptidase S8 family.</text>
</comment>
<dbReference type="AlphaFoldDB" id="A0A2V3IQG8"/>
<dbReference type="InterPro" id="IPR036852">
    <property type="entry name" value="Peptidase_S8/S53_dom_sf"/>
</dbReference>
<dbReference type="Proteomes" id="UP000247409">
    <property type="component" value="Unassembled WGS sequence"/>
</dbReference>
<dbReference type="OrthoDB" id="206201at2759"/>
<evidence type="ECO:0000256" key="1">
    <source>
        <dbReference type="ARBA" id="ARBA00011073"/>
    </source>
</evidence>
<dbReference type="STRING" id="448386.A0A2V3IQG8"/>
<gene>
    <name evidence="7" type="ORF">BWQ96_06885</name>
</gene>